<keyword evidence="4" id="KW-1185">Reference proteome</keyword>
<dbReference type="RefSeq" id="WP_422387660.1">
    <property type="nucleotide sequence ID" value="NZ_QBKP01000002.1"/>
</dbReference>
<dbReference type="SMART" id="SM01321">
    <property type="entry name" value="Y1_Tnp"/>
    <property type="match status" value="1"/>
</dbReference>
<evidence type="ECO:0000256" key="1">
    <source>
        <dbReference type="SAM" id="MobiDB-lite"/>
    </source>
</evidence>
<feature type="domain" description="Transposase IS200-like" evidence="2">
    <location>
        <begin position="11"/>
        <end position="132"/>
    </location>
</feature>
<dbReference type="SUPFAM" id="SSF143422">
    <property type="entry name" value="Transposase IS200-like"/>
    <property type="match status" value="1"/>
</dbReference>
<name>A0A2T6B8K9_9RHOB</name>
<dbReference type="GO" id="GO:0006313">
    <property type="term" value="P:DNA transposition"/>
    <property type="evidence" value="ECO:0007669"/>
    <property type="project" value="InterPro"/>
</dbReference>
<organism evidence="3 4">
    <name type="scientific">Gemmobacter caeni</name>
    <dbReference type="NCBI Taxonomy" id="589035"/>
    <lineage>
        <taxon>Bacteria</taxon>
        <taxon>Pseudomonadati</taxon>
        <taxon>Pseudomonadota</taxon>
        <taxon>Alphaproteobacteria</taxon>
        <taxon>Rhodobacterales</taxon>
        <taxon>Paracoccaceae</taxon>
        <taxon>Gemmobacter</taxon>
    </lineage>
</organism>
<reference evidence="3 4" key="1">
    <citation type="submission" date="2018-04" db="EMBL/GenBank/DDBJ databases">
        <title>Genomic Encyclopedia of Archaeal and Bacterial Type Strains, Phase II (KMG-II): from individual species to whole genera.</title>
        <authorList>
            <person name="Goeker M."/>
        </authorList>
    </citation>
    <scope>NUCLEOTIDE SEQUENCE [LARGE SCALE GENOMIC DNA]</scope>
    <source>
        <strain evidence="3 4">DSM 21823</strain>
    </source>
</reference>
<feature type="compositionally biased region" description="Basic residues" evidence="1">
    <location>
        <begin position="140"/>
        <end position="154"/>
    </location>
</feature>
<evidence type="ECO:0000259" key="2">
    <source>
        <dbReference type="SMART" id="SM01321"/>
    </source>
</evidence>
<dbReference type="GO" id="GO:0003677">
    <property type="term" value="F:DNA binding"/>
    <property type="evidence" value="ECO:0007669"/>
    <property type="project" value="InterPro"/>
</dbReference>
<evidence type="ECO:0000313" key="3">
    <source>
        <dbReference type="EMBL" id="PTX52405.1"/>
    </source>
</evidence>
<accession>A0A2T6B8K9</accession>
<dbReference type="Proteomes" id="UP000244224">
    <property type="component" value="Unassembled WGS sequence"/>
</dbReference>
<proteinExistence type="predicted"/>
<protein>
    <submittedName>
        <fullName evidence="3">Putative transposase</fullName>
    </submittedName>
</protein>
<dbReference type="InterPro" id="IPR036515">
    <property type="entry name" value="Transposase_17_sf"/>
</dbReference>
<dbReference type="NCBIfam" id="NF033573">
    <property type="entry name" value="transpos_IS200"/>
    <property type="match status" value="1"/>
</dbReference>
<dbReference type="PANTHER" id="PTHR33360:SF2">
    <property type="entry name" value="TRANSPOSASE FOR INSERTION SEQUENCE ELEMENT IS200"/>
    <property type="match status" value="1"/>
</dbReference>
<sequence>MSDFRTGRHVVHRLNAHLVLTTKYRRDAIRTDRVRDLLKGVMTSVAADMGATLEAVEADGDHIHLLISYPPQLALSKLVGSLKGVSARRLRQQGWPEVRRVLWGDSFWSPSYCVVSCGGAPLEVVRTYVETQADPDRARIGQKMRAVRKRRRQGKKEDALTPP</sequence>
<dbReference type="Gene3D" id="3.30.70.1290">
    <property type="entry name" value="Transposase IS200-like"/>
    <property type="match status" value="1"/>
</dbReference>
<dbReference type="GO" id="GO:0004803">
    <property type="term" value="F:transposase activity"/>
    <property type="evidence" value="ECO:0007669"/>
    <property type="project" value="InterPro"/>
</dbReference>
<dbReference type="Pfam" id="PF01797">
    <property type="entry name" value="Y1_Tnp"/>
    <property type="match status" value="1"/>
</dbReference>
<dbReference type="InterPro" id="IPR002686">
    <property type="entry name" value="Transposase_17"/>
</dbReference>
<dbReference type="EMBL" id="QBKP01000002">
    <property type="protein sequence ID" value="PTX52405.1"/>
    <property type="molecule type" value="Genomic_DNA"/>
</dbReference>
<dbReference type="PANTHER" id="PTHR33360">
    <property type="entry name" value="TRANSPOSASE FOR INSERTION SEQUENCE ELEMENT IS200"/>
    <property type="match status" value="1"/>
</dbReference>
<dbReference type="AlphaFoldDB" id="A0A2T6B8K9"/>
<comment type="caution">
    <text evidence="3">The sequence shown here is derived from an EMBL/GenBank/DDBJ whole genome shotgun (WGS) entry which is preliminary data.</text>
</comment>
<gene>
    <name evidence="3" type="ORF">C8N34_102184</name>
</gene>
<feature type="region of interest" description="Disordered" evidence="1">
    <location>
        <begin position="140"/>
        <end position="163"/>
    </location>
</feature>
<evidence type="ECO:0000313" key="4">
    <source>
        <dbReference type="Proteomes" id="UP000244224"/>
    </source>
</evidence>